<evidence type="ECO:0000256" key="1">
    <source>
        <dbReference type="PROSITE-ProRule" id="PRU00206"/>
    </source>
</evidence>
<dbReference type="CDD" id="cd13409">
    <property type="entry name" value="TNFRSF8"/>
    <property type="match status" value="1"/>
</dbReference>
<evidence type="ECO:0000259" key="4">
    <source>
        <dbReference type="PROSITE" id="PS50050"/>
    </source>
</evidence>
<comment type="caution">
    <text evidence="1">Lacks conserved residue(s) required for the propagation of feature annotation.</text>
</comment>
<evidence type="ECO:0000256" key="3">
    <source>
        <dbReference type="SAM" id="Phobius"/>
    </source>
</evidence>
<sequence>MFCGVSATNSCARCFKHSVCPAGMIVTVPGTAERNTVCELPSLSTSPACTSPEDCKEPTSATTPLAKPSLMSPEVSNARTTLLRGDAPLTQEDASQLIRAPNSPSSAEKPSSGPASLLLFPEQPCPQGSTSCRKQCDPDYYLDGAGRCTACVTCSREDLVEKTPCTWNSSGVCECRPGMFCATSATNSCARCVPRPICAPGTLIKAQRVAERDSTFELPPLGTHPDCSTTPENSEAPASPTATLNSLVDSQASKTLPVPTSAPISLSSTGKPVLDPGPVLFWVMMLLLVVAGSSIFLLCHRRACRKRIRQKLHLCYPVPTIQPKLESTDSRPRKNSALRRSGSGAEPDAKELGLSPPPLETCVHVGATCPESLPLLDTSPAGGRSSPRDSPESQVSTERTNNRIEKIYIMKADTVIVGTVKAELPEGRGLAGPAGPEFEEELEVDHAPHYPEQETEPPLGGCGDVMFSVEEEGKEDPLPTATSGK</sequence>
<feature type="domain" description="TNFR-Cys" evidence="4">
    <location>
        <begin position="135"/>
        <end position="173"/>
    </location>
</feature>
<keyword evidence="3" id="KW-1133">Transmembrane helix</keyword>
<dbReference type="InterPro" id="IPR001368">
    <property type="entry name" value="TNFR/NGFR_Cys_rich_reg"/>
</dbReference>
<organism evidence="5 6">
    <name type="scientific">Carlito syrichta</name>
    <name type="common">Philippine tarsier</name>
    <name type="synonym">Tarsius syrichta</name>
    <dbReference type="NCBI Taxonomy" id="1868482"/>
    <lineage>
        <taxon>Eukaryota</taxon>
        <taxon>Metazoa</taxon>
        <taxon>Chordata</taxon>
        <taxon>Craniata</taxon>
        <taxon>Vertebrata</taxon>
        <taxon>Euteleostomi</taxon>
        <taxon>Mammalia</taxon>
        <taxon>Eutheria</taxon>
        <taxon>Euarchontoglires</taxon>
        <taxon>Primates</taxon>
        <taxon>Haplorrhini</taxon>
        <taxon>Tarsiiformes</taxon>
        <taxon>Tarsiidae</taxon>
        <taxon>Carlito</taxon>
    </lineage>
</organism>
<dbReference type="PROSITE" id="PS50050">
    <property type="entry name" value="TNFR_NGFR_2"/>
    <property type="match status" value="1"/>
</dbReference>
<dbReference type="Gene3D" id="2.10.50.10">
    <property type="entry name" value="Tumor Necrosis Factor Receptor, subunit A, domain 2"/>
    <property type="match status" value="2"/>
</dbReference>
<dbReference type="STRING" id="1868482.ENSTSYP00000025100"/>
<feature type="region of interest" description="Disordered" evidence="2">
    <location>
        <begin position="323"/>
        <end position="357"/>
    </location>
</feature>
<feature type="region of interest" description="Disordered" evidence="2">
    <location>
        <begin position="216"/>
        <end position="242"/>
    </location>
</feature>
<keyword evidence="6" id="KW-0675">Receptor</keyword>
<dbReference type="GO" id="GO:0004888">
    <property type="term" value="F:transmembrane signaling receptor activity"/>
    <property type="evidence" value="ECO:0007669"/>
    <property type="project" value="InterPro"/>
</dbReference>
<dbReference type="InterPro" id="IPR020416">
    <property type="entry name" value="TNFR_8"/>
</dbReference>
<dbReference type="GO" id="GO:0007165">
    <property type="term" value="P:signal transduction"/>
    <property type="evidence" value="ECO:0007669"/>
    <property type="project" value="InterPro"/>
</dbReference>
<dbReference type="KEGG" id="csyr:103276036"/>
<dbReference type="GeneID" id="103276036"/>
<feature type="region of interest" description="Disordered" evidence="2">
    <location>
        <begin position="373"/>
        <end position="400"/>
    </location>
</feature>
<name>A0A1U7UHB7_CARSF</name>
<dbReference type="RefSeq" id="XP_008071649.1">
    <property type="nucleotide sequence ID" value="XM_008073458.1"/>
</dbReference>
<dbReference type="InterPro" id="IPR052862">
    <property type="entry name" value="TNFR_superfamily_member_8"/>
</dbReference>
<feature type="region of interest" description="Disordered" evidence="2">
    <location>
        <begin position="440"/>
        <end position="485"/>
    </location>
</feature>
<dbReference type="PRINTS" id="PR01923">
    <property type="entry name" value="TNFACTORR8"/>
</dbReference>
<dbReference type="Proteomes" id="UP000189704">
    <property type="component" value="Unplaced"/>
</dbReference>
<evidence type="ECO:0000256" key="2">
    <source>
        <dbReference type="SAM" id="MobiDB-lite"/>
    </source>
</evidence>
<keyword evidence="3" id="KW-0472">Membrane</keyword>
<keyword evidence="5" id="KW-1185">Reference proteome</keyword>
<accession>A0A1U7UHB7</accession>
<evidence type="ECO:0000313" key="6">
    <source>
        <dbReference type="RefSeq" id="XP_008071649.1"/>
    </source>
</evidence>
<dbReference type="SUPFAM" id="SSF57586">
    <property type="entry name" value="TNF receptor-like"/>
    <property type="match status" value="1"/>
</dbReference>
<protein>
    <submittedName>
        <fullName evidence="6">Tumor necrosis factor receptor superfamily member 8</fullName>
    </submittedName>
</protein>
<dbReference type="InterPro" id="IPR034002">
    <property type="entry name" value="TNFRSF8_N"/>
</dbReference>
<dbReference type="AlphaFoldDB" id="A0A1U7UHB7"/>
<feature type="repeat" description="TNFR-Cys" evidence="1">
    <location>
        <begin position="135"/>
        <end position="173"/>
    </location>
</feature>
<dbReference type="PROSITE" id="PS00652">
    <property type="entry name" value="TNFR_NGFR_1"/>
    <property type="match status" value="1"/>
</dbReference>
<keyword evidence="3" id="KW-0812">Transmembrane</keyword>
<dbReference type="PANTHER" id="PTHR47497:SF1">
    <property type="entry name" value="TUMOR NECROSIS FACTOR RECEPTOR SUPERFAMILY MEMBER 8"/>
    <property type="match status" value="1"/>
</dbReference>
<dbReference type="OrthoDB" id="8633482at2759"/>
<dbReference type="PANTHER" id="PTHR47497">
    <property type="entry name" value="TUMOR NECROSIS FACTOR RECEPTOR SUPERFAMILY MEMBER 8"/>
    <property type="match status" value="1"/>
</dbReference>
<reference evidence="6" key="1">
    <citation type="submission" date="2025-08" db="UniProtKB">
        <authorList>
            <consortium name="RefSeq"/>
        </authorList>
    </citation>
    <scope>IDENTIFICATION</scope>
</reference>
<dbReference type="CTD" id="943"/>
<dbReference type="Pfam" id="PF00020">
    <property type="entry name" value="TNFR_c6"/>
    <property type="match status" value="2"/>
</dbReference>
<proteinExistence type="predicted"/>
<feature type="region of interest" description="Disordered" evidence="2">
    <location>
        <begin position="44"/>
        <end position="75"/>
    </location>
</feature>
<evidence type="ECO:0000313" key="5">
    <source>
        <dbReference type="Proteomes" id="UP000189704"/>
    </source>
</evidence>
<gene>
    <name evidence="6" type="primary">TNFRSF8</name>
</gene>
<dbReference type="SMART" id="SM00208">
    <property type="entry name" value="TNFR"/>
    <property type="match status" value="3"/>
</dbReference>
<feature type="transmembrane region" description="Helical" evidence="3">
    <location>
        <begin position="279"/>
        <end position="299"/>
    </location>
</feature>